<dbReference type="EMBL" id="JBHTNH010000002">
    <property type="protein sequence ID" value="MFD1360208.1"/>
    <property type="molecule type" value="Genomic_DNA"/>
</dbReference>
<comment type="caution">
    <text evidence="1">The sequence shown here is derived from an EMBL/GenBank/DDBJ whole genome shotgun (WGS) entry which is preliminary data.</text>
</comment>
<dbReference type="Proteomes" id="UP001597178">
    <property type="component" value="Unassembled WGS sequence"/>
</dbReference>
<keyword evidence="2" id="KW-1185">Reference proteome</keyword>
<dbReference type="Pfam" id="PF09963">
    <property type="entry name" value="DUF2197"/>
    <property type="match status" value="1"/>
</dbReference>
<proteinExistence type="predicted"/>
<name>A0ABW3ZQU6_9BACI</name>
<organism evidence="1 2">
    <name type="scientific">Lentibacillus salinarum</name>
    <dbReference type="NCBI Taxonomy" id="446820"/>
    <lineage>
        <taxon>Bacteria</taxon>
        <taxon>Bacillati</taxon>
        <taxon>Bacillota</taxon>
        <taxon>Bacilli</taxon>
        <taxon>Bacillales</taxon>
        <taxon>Bacillaceae</taxon>
        <taxon>Lentibacillus</taxon>
    </lineage>
</organism>
<sequence>MKVQCVICDTVHELEDDSLQAKRLRNRRIYMYLCTECYRRIDDKTRERHATGSFKLYDAYKKKKKDLI</sequence>
<evidence type="ECO:0000313" key="2">
    <source>
        <dbReference type="Proteomes" id="UP001597178"/>
    </source>
</evidence>
<gene>
    <name evidence="1" type="ORF">ACFQ4A_00790</name>
</gene>
<accession>A0ABW3ZQU6</accession>
<dbReference type="InterPro" id="IPR019241">
    <property type="entry name" value="DUF2197"/>
</dbReference>
<dbReference type="RefSeq" id="WP_382396928.1">
    <property type="nucleotide sequence ID" value="NZ_JBHTNH010000002.1"/>
</dbReference>
<reference evidence="2" key="1">
    <citation type="journal article" date="2019" name="Int. J. Syst. Evol. Microbiol.">
        <title>The Global Catalogue of Microorganisms (GCM) 10K type strain sequencing project: providing services to taxonomists for standard genome sequencing and annotation.</title>
        <authorList>
            <consortium name="The Broad Institute Genomics Platform"/>
            <consortium name="The Broad Institute Genome Sequencing Center for Infectious Disease"/>
            <person name="Wu L."/>
            <person name="Ma J."/>
        </authorList>
    </citation>
    <scope>NUCLEOTIDE SEQUENCE [LARGE SCALE GENOMIC DNA]</scope>
    <source>
        <strain evidence="2">CCUG 54822</strain>
    </source>
</reference>
<evidence type="ECO:0000313" key="1">
    <source>
        <dbReference type="EMBL" id="MFD1360208.1"/>
    </source>
</evidence>
<protein>
    <submittedName>
        <fullName evidence="1">YlaI family protein</fullName>
    </submittedName>
</protein>